<keyword evidence="2" id="KW-1185">Reference proteome</keyword>
<protein>
    <submittedName>
        <fullName evidence="1">Uncharacterized protein</fullName>
    </submittedName>
</protein>
<dbReference type="EMBL" id="CADEAL010001569">
    <property type="protein sequence ID" value="CAB1433549.1"/>
    <property type="molecule type" value="Genomic_DNA"/>
</dbReference>
<gene>
    <name evidence="1" type="ORF">PLEPLA_LOCUS21640</name>
</gene>
<dbReference type="PROSITE" id="PS51257">
    <property type="entry name" value="PROKAR_LIPOPROTEIN"/>
    <property type="match status" value="1"/>
</dbReference>
<reference evidence="1" key="1">
    <citation type="submission" date="2020-03" db="EMBL/GenBank/DDBJ databases">
        <authorList>
            <person name="Weist P."/>
        </authorList>
    </citation>
    <scope>NUCLEOTIDE SEQUENCE</scope>
</reference>
<name>A0A9N7YR11_PLEPL</name>
<evidence type="ECO:0000313" key="2">
    <source>
        <dbReference type="Proteomes" id="UP001153269"/>
    </source>
</evidence>
<proteinExistence type="predicted"/>
<organism evidence="1 2">
    <name type="scientific">Pleuronectes platessa</name>
    <name type="common">European plaice</name>
    <dbReference type="NCBI Taxonomy" id="8262"/>
    <lineage>
        <taxon>Eukaryota</taxon>
        <taxon>Metazoa</taxon>
        <taxon>Chordata</taxon>
        <taxon>Craniata</taxon>
        <taxon>Vertebrata</taxon>
        <taxon>Euteleostomi</taxon>
        <taxon>Actinopterygii</taxon>
        <taxon>Neopterygii</taxon>
        <taxon>Teleostei</taxon>
        <taxon>Neoteleostei</taxon>
        <taxon>Acanthomorphata</taxon>
        <taxon>Carangaria</taxon>
        <taxon>Pleuronectiformes</taxon>
        <taxon>Pleuronectoidei</taxon>
        <taxon>Pleuronectidae</taxon>
        <taxon>Pleuronectes</taxon>
    </lineage>
</organism>
<accession>A0A9N7YR11</accession>
<dbReference type="Proteomes" id="UP001153269">
    <property type="component" value="Unassembled WGS sequence"/>
</dbReference>
<evidence type="ECO:0000313" key="1">
    <source>
        <dbReference type="EMBL" id="CAB1433549.1"/>
    </source>
</evidence>
<sequence>MASRAKGQRRRSTPSISFMFPAIVILSCPHLDRALIHKRSSLSSKPKGHRGPAGAIELRLKLCPARDDPASVVSYKLHPVETHMAAAAPVTSRVLEELHRANVYSELARAPGSAPKQGDWAGGQARRAVPKLSLFITATETGRGRQQVWPGQVLSEPHLKVCALKARGVAGLPKLLQERIDDSSRVIRDPRTTSKELQASLASVTKILKDNVWPSDGDLKLKRTWVMQQQAQLRVLLIAMKGFGLDGQTLTGLIALNGTG</sequence>
<dbReference type="AlphaFoldDB" id="A0A9N7YR11"/>
<comment type="caution">
    <text evidence="1">The sequence shown here is derived from an EMBL/GenBank/DDBJ whole genome shotgun (WGS) entry which is preliminary data.</text>
</comment>